<sequence>MNSFSMLSFYLKMIQLNQMIYFSMQFIKSNNNNSVTQLSQ</sequence>
<reference evidence="1" key="1">
    <citation type="submission" date="2021-01" db="EMBL/GenBank/DDBJ databases">
        <authorList>
            <consortium name="Genoscope - CEA"/>
            <person name="William W."/>
        </authorList>
    </citation>
    <scope>NUCLEOTIDE SEQUENCE</scope>
</reference>
<evidence type="ECO:0000313" key="1">
    <source>
        <dbReference type="EMBL" id="CAD8047538.1"/>
    </source>
</evidence>
<dbReference type="Proteomes" id="UP000688137">
    <property type="component" value="Unassembled WGS sequence"/>
</dbReference>
<name>A0A8S1KAA6_PARPR</name>
<comment type="caution">
    <text evidence="1">The sequence shown here is derived from an EMBL/GenBank/DDBJ whole genome shotgun (WGS) entry which is preliminary data.</text>
</comment>
<gene>
    <name evidence="1" type="ORF">PPRIM_AZ9-3.1.T0110479</name>
</gene>
<dbReference type="AlphaFoldDB" id="A0A8S1KAA6"/>
<keyword evidence="2" id="KW-1185">Reference proteome</keyword>
<evidence type="ECO:0000313" key="2">
    <source>
        <dbReference type="Proteomes" id="UP000688137"/>
    </source>
</evidence>
<organism evidence="1 2">
    <name type="scientific">Paramecium primaurelia</name>
    <dbReference type="NCBI Taxonomy" id="5886"/>
    <lineage>
        <taxon>Eukaryota</taxon>
        <taxon>Sar</taxon>
        <taxon>Alveolata</taxon>
        <taxon>Ciliophora</taxon>
        <taxon>Intramacronucleata</taxon>
        <taxon>Oligohymenophorea</taxon>
        <taxon>Peniculida</taxon>
        <taxon>Parameciidae</taxon>
        <taxon>Paramecium</taxon>
    </lineage>
</organism>
<protein>
    <submittedName>
        <fullName evidence="1">Uncharacterized protein</fullName>
    </submittedName>
</protein>
<dbReference type="EMBL" id="CAJJDM010000008">
    <property type="protein sequence ID" value="CAD8047538.1"/>
    <property type="molecule type" value="Genomic_DNA"/>
</dbReference>
<accession>A0A8S1KAA6</accession>
<proteinExistence type="predicted"/>